<keyword evidence="1" id="KW-0812">Transmembrane</keyword>
<keyword evidence="1" id="KW-1133">Transmembrane helix</keyword>
<comment type="caution">
    <text evidence="2">The sequence shown here is derived from an EMBL/GenBank/DDBJ whole genome shotgun (WGS) entry which is preliminary data.</text>
</comment>
<feature type="transmembrane region" description="Helical" evidence="1">
    <location>
        <begin position="125"/>
        <end position="144"/>
    </location>
</feature>
<proteinExistence type="predicted"/>
<feature type="transmembrane region" description="Helical" evidence="1">
    <location>
        <begin position="164"/>
        <end position="189"/>
    </location>
</feature>
<dbReference type="AlphaFoldDB" id="A0A9P8L6L7"/>
<gene>
    <name evidence="2" type="ORF">GP486_007839</name>
</gene>
<dbReference type="EMBL" id="JAGHQM010002477">
    <property type="protein sequence ID" value="KAH0548617.1"/>
    <property type="molecule type" value="Genomic_DNA"/>
</dbReference>
<protein>
    <submittedName>
        <fullName evidence="2">Uncharacterized protein</fullName>
    </submittedName>
</protein>
<keyword evidence="1" id="KW-0472">Membrane</keyword>
<reference evidence="2" key="1">
    <citation type="submission" date="2021-03" db="EMBL/GenBank/DDBJ databases">
        <title>Comparative genomics and phylogenomic investigation of the class Geoglossomycetes provide insights into ecological specialization and systematics.</title>
        <authorList>
            <person name="Melie T."/>
            <person name="Pirro S."/>
            <person name="Miller A.N."/>
            <person name="Quandt A."/>
        </authorList>
    </citation>
    <scope>NUCLEOTIDE SEQUENCE</scope>
    <source>
        <strain evidence="2">CAQ_001_2017</strain>
    </source>
</reference>
<dbReference type="Proteomes" id="UP000750711">
    <property type="component" value="Unassembled WGS sequence"/>
</dbReference>
<evidence type="ECO:0000313" key="2">
    <source>
        <dbReference type="EMBL" id="KAH0548617.1"/>
    </source>
</evidence>
<feature type="transmembrane region" description="Helical" evidence="1">
    <location>
        <begin position="242"/>
        <end position="263"/>
    </location>
</feature>
<organism evidence="2 3">
    <name type="scientific">Trichoglossum hirsutum</name>
    <dbReference type="NCBI Taxonomy" id="265104"/>
    <lineage>
        <taxon>Eukaryota</taxon>
        <taxon>Fungi</taxon>
        <taxon>Dikarya</taxon>
        <taxon>Ascomycota</taxon>
        <taxon>Pezizomycotina</taxon>
        <taxon>Geoglossomycetes</taxon>
        <taxon>Geoglossales</taxon>
        <taxon>Geoglossaceae</taxon>
        <taxon>Trichoglossum</taxon>
    </lineage>
</organism>
<name>A0A9P8L6L7_9PEZI</name>
<feature type="transmembrane region" description="Helical" evidence="1">
    <location>
        <begin position="210"/>
        <end position="236"/>
    </location>
</feature>
<keyword evidence="3" id="KW-1185">Reference proteome</keyword>
<evidence type="ECO:0000256" key="1">
    <source>
        <dbReference type="SAM" id="Phobius"/>
    </source>
</evidence>
<accession>A0A9P8L6L7</accession>
<evidence type="ECO:0000313" key="3">
    <source>
        <dbReference type="Proteomes" id="UP000750711"/>
    </source>
</evidence>
<sequence length="264" mass="29130">MGSGGLFGFTADISSDLTLRRGGKPALSLARRFHLRSASWHISRADEMLSRYGQYLLNTSQSQGSLLLVTLIRRERPKPLDRLMDDDINDNPSIPLQGKQPVLTAERLDEGMSTMGTDDRSTLQGYLSILFGLSVYGASVFSSLTSQLTEPTKFSLSTVRTFMAISWLFCLASMGSAYTSYVLIGPVAWSRGLATAMNRSGWDSNLMTRVGIFFMNFTIFFLILAVLFMALVVMAYAEAAGWVAVGLLSVATIFDLFMWGFIIM</sequence>